<gene>
    <name evidence="2" type="ORF">M7I_1568</name>
</gene>
<sequence length="79" mass="8443">MGGHQTPRSLERINRAKPGSREAKAAARAVKRHAASANNNTSASGANQDPRCRNLNNGGTACSNQQPCDAHWQEWYGAA</sequence>
<feature type="compositionally biased region" description="Basic and acidic residues" evidence="1">
    <location>
        <begin position="9"/>
        <end position="25"/>
    </location>
</feature>
<dbReference type="EMBL" id="AGUE01000023">
    <property type="protein sequence ID" value="EHL02487.1"/>
    <property type="molecule type" value="Genomic_DNA"/>
</dbReference>
<protein>
    <submittedName>
        <fullName evidence="2">Uncharacterized protein</fullName>
    </submittedName>
</protein>
<organism evidence="2 3">
    <name type="scientific">Glarea lozoyensis (strain ATCC 74030 / MF5533)</name>
    <dbReference type="NCBI Taxonomy" id="1104152"/>
    <lineage>
        <taxon>Eukaryota</taxon>
        <taxon>Fungi</taxon>
        <taxon>Dikarya</taxon>
        <taxon>Ascomycota</taxon>
        <taxon>Pezizomycotina</taxon>
        <taxon>Leotiomycetes</taxon>
        <taxon>Helotiales</taxon>
        <taxon>Helotiaceae</taxon>
        <taxon>Glarea</taxon>
    </lineage>
</organism>
<reference evidence="2 3" key="1">
    <citation type="journal article" date="2012" name="Eukaryot. Cell">
        <title>Genome sequence of the fungus Glarea lozoyensis: the first genome sequence of a species from the Helotiaceae family.</title>
        <authorList>
            <person name="Youssar L."/>
            <person name="Gruening B.A."/>
            <person name="Erxleben A."/>
            <person name="Guenther S."/>
            <person name="Huettel W."/>
        </authorList>
    </citation>
    <scope>NUCLEOTIDE SEQUENCE [LARGE SCALE GENOMIC DNA]</scope>
    <source>
        <strain evidence="3">ATCC 74030 / MF5533</strain>
    </source>
</reference>
<dbReference type="AlphaFoldDB" id="H0EGF2"/>
<proteinExistence type="predicted"/>
<evidence type="ECO:0000313" key="2">
    <source>
        <dbReference type="EMBL" id="EHL02487.1"/>
    </source>
</evidence>
<name>H0EGF2_GLAL7</name>
<feature type="region of interest" description="Disordered" evidence="1">
    <location>
        <begin position="1"/>
        <end position="66"/>
    </location>
</feature>
<feature type="compositionally biased region" description="Polar residues" evidence="1">
    <location>
        <begin position="54"/>
        <end position="66"/>
    </location>
</feature>
<evidence type="ECO:0000313" key="3">
    <source>
        <dbReference type="Proteomes" id="UP000005446"/>
    </source>
</evidence>
<evidence type="ECO:0000256" key="1">
    <source>
        <dbReference type="SAM" id="MobiDB-lite"/>
    </source>
</evidence>
<dbReference type="HOGENOM" id="CLU_2606243_0_0_1"/>
<comment type="caution">
    <text evidence="2">The sequence shown here is derived from an EMBL/GenBank/DDBJ whole genome shotgun (WGS) entry which is preliminary data.</text>
</comment>
<feature type="compositionally biased region" description="Low complexity" evidence="1">
    <location>
        <begin position="35"/>
        <end position="47"/>
    </location>
</feature>
<accession>H0EGF2</accession>
<keyword evidence="3" id="KW-1185">Reference proteome</keyword>
<dbReference type="Proteomes" id="UP000005446">
    <property type="component" value="Unassembled WGS sequence"/>
</dbReference>
<dbReference type="InParanoid" id="H0EGF2"/>
<dbReference type="OrthoDB" id="10326238at2759"/>